<dbReference type="GO" id="GO:0141148">
    <property type="term" value="F:enoyl-[acyl-carrier-protein] reductase (NADPH) activity"/>
    <property type="evidence" value="ECO:0007669"/>
    <property type="project" value="UniProtKB-EC"/>
</dbReference>
<evidence type="ECO:0000256" key="7">
    <source>
        <dbReference type="ARBA" id="ARBA00023002"/>
    </source>
</evidence>
<keyword evidence="4" id="KW-0276">Fatty acid metabolism</keyword>
<dbReference type="PANTHER" id="PTHR43981">
    <property type="entry name" value="ENOYL-[ACYL-CARRIER-PROTEIN] REDUCTASE, MITOCHONDRIAL"/>
    <property type="match status" value="1"/>
</dbReference>
<dbReference type="InterPro" id="IPR013149">
    <property type="entry name" value="ADH-like_C"/>
</dbReference>
<comment type="subcellular location">
    <subcellularLocation>
        <location evidence="1">Mitochondrion</location>
    </subcellularLocation>
</comment>
<evidence type="ECO:0000256" key="14">
    <source>
        <dbReference type="ARBA" id="ARBA00048843"/>
    </source>
</evidence>
<name>A0ABD0LR68_9CAEN</name>
<dbReference type="GO" id="GO:0006633">
    <property type="term" value="P:fatty acid biosynthetic process"/>
    <property type="evidence" value="ECO:0007669"/>
    <property type="project" value="UniProtKB-KW"/>
</dbReference>
<dbReference type="InterPro" id="IPR036291">
    <property type="entry name" value="NAD(P)-bd_dom_sf"/>
</dbReference>
<evidence type="ECO:0000256" key="2">
    <source>
        <dbReference type="ARBA" id="ARBA00010371"/>
    </source>
</evidence>
<evidence type="ECO:0000256" key="5">
    <source>
        <dbReference type="ARBA" id="ARBA00022857"/>
    </source>
</evidence>
<keyword evidence="5" id="KW-0521">NADP</keyword>
<evidence type="ECO:0000259" key="15">
    <source>
        <dbReference type="SMART" id="SM00829"/>
    </source>
</evidence>
<proteinExistence type="inferred from homology"/>
<dbReference type="EMBL" id="JACVVK020000029">
    <property type="protein sequence ID" value="KAK7501847.1"/>
    <property type="molecule type" value="Genomic_DNA"/>
</dbReference>
<dbReference type="Gene3D" id="3.40.50.720">
    <property type="entry name" value="NAD(P)-binding Rossmann-like Domain"/>
    <property type="match status" value="1"/>
</dbReference>
<keyword evidence="7" id="KW-0560">Oxidoreductase</keyword>
<dbReference type="InterPro" id="IPR011032">
    <property type="entry name" value="GroES-like_sf"/>
</dbReference>
<dbReference type="GO" id="GO:0005739">
    <property type="term" value="C:mitochondrion"/>
    <property type="evidence" value="ECO:0007669"/>
    <property type="project" value="UniProtKB-SubCell"/>
</dbReference>
<evidence type="ECO:0000256" key="3">
    <source>
        <dbReference type="ARBA" id="ARBA00022516"/>
    </source>
</evidence>
<comment type="catalytic activity">
    <reaction evidence="14">
        <text>a 2,3-saturated acyl-[ACP] + NADP(+) = a (2E)-enoyl-[ACP] + NADPH + H(+)</text>
        <dbReference type="Rhea" id="RHEA:22564"/>
        <dbReference type="Rhea" id="RHEA-COMP:9925"/>
        <dbReference type="Rhea" id="RHEA-COMP:9926"/>
        <dbReference type="ChEBI" id="CHEBI:15378"/>
        <dbReference type="ChEBI" id="CHEBI:57783"/>
        <dbReference type="ChEBI" id="CHEBI:58349"/>
        <dbReference type="ChEBI" id="CHEBI:78784"/>
        <dbReference type="ChEBI" id="CHEBI:78785"/>
        <dbReference type="EC" id="1.3.1.104"/>
    </reaction>
</comment>
<dbReference type="InterPro" id="IPR020843">
    <property type="entry name" value="ER"/>
</dbReference>
<comment type="similarity">
    <text evidence="2">Belongs to the zinc-containing alcohol dehydrogenase family. Quinone oxidoreductase subfamily.</text>
</comment>
<dbReference type="AlphaFoldDB" id="A0ABD0LR68"/>
<evidence type="ECO:0000256" key="4">
    <source>
        <dbReference type="ARBA" id="ARBA00022832"/>
    </source>
</evidence>
<feature type="domain" description="Enoyl reductase (ER)" evidence="15">
    <location>
        <begin position="42"/>
        <end position="366"/>
    </location>
</feature>
<evidence type="ECO:0000256" key="12">
    <source>
        <dbReference type="ARBA" id="ARBA00041058"/>
    </source>
</evidence>
<evidence type="ECO:0000256" key="6">
    <source>
        <dbReference type="ARBA" id="ARBA00022946"/>
    </source>
</evidence>
<evidence type="ECO:0000256" key="11">
    <source>
        <dbReference type="ARBA" id="ARBA00038963"/>
    </source>
</evidence>
<dbReference type="EC" id="1.3.1.104" evidence="11"/>
<evidence type="ECO:0000313" key="17">
    <source>
        <dbReference type="Proteomes" id="UP001519460"/>
    </source>
</evidence>
<keyword evidence="8" id="KW-0443">Lipid metabolism</keyword>
<evidence type="ECO:0000256" key="8">
    <source>
        <dbReference type="ARBA" id="ARBA00023098"/>
    </source>
</evidence>
<evidence type="ECO:0000256" key="1">
    <source>
        <dbReference type="ARBA" id="ARBA00004173"/>
    </source>
</evidence>
<gene>
    <name evidence="16" type="ORF">BaRGS_00006933</name>
</gene>
<protein>
    <recommendedName>
        <fullName evidence="12">Enoyl-[acyl-carrier-protein] reductase, mitochondrial</fullName>
        <ecNumber evidence="11">1.3.1.104</ecNumber>
    </recommendedName>
    <alternativeName>
        <fullName evidence="13">2-enoyl thioester reductase</fullName>
    </alternativeName>
</protein>
<evidence type="ECO:0000256" key="13">
    <source>
        <dbReference type="ARBA" id="ARBA00042123"/>
    </source>
</evidence>
<organism evidence="16 17">
    <name type="scientific">Batillaria attramentaria</name>
    <dbReference type="NCBI Taxonomy" id="370345"/>
    <lineage>
        <taxon>Eukaryota</taxon>
        <taxon>Metazoa</taxon>
        <taxon>Spiralia</taxon>
        <taxon>Lophotrochozoa</taxon>
        <taxon>Mollusca</taxon>
        <taxon>Gastropoda</taxon>
        <taxon>Caenogastropoda</taxon>
        <taxon>Sorbeoconcha</taxon>
        <taxon>Cerithioidea</taxon>
        <taxon>Batillariidae</taxon>
        <taxon>Batillaria</taxon>
    </lineage>
</organism>
<dbReference type="Proteomes" id="UP001519460">
    <property type="component" value="Unassembled WGS sequence"/>
</dbReference>
<reference evidence="16 17" key="1">
    <citation type="journal article" date="2023" name="Sci. Data">
        <title>Genome assembly of the Korean intertidal mud-creeper Batillaria attramentaria.</title>
        <authorList>
            <person name="Patra A.K."/>
            <person name="Ho P.T."/>
            <person name="Jun S."/>
            <person name="Lee S.J."/>
            <person name="Kim Y."/>
            <person name="Won Y.J."/>
        </authorList>
    </citation>
    <scope>NUCLEOTIDE SEQUENCE [LARGE SCALE GENOMIC DNA]</scope>
    <source>
        <strain evidence="16">Wonlab-2016</strain>
    </source>
</reference>
<accession>A0ABD0LR68</accession>
<evidence type="ECO:0000313" key="16">
    <source>
        <dbReference type="EMBL" id="KAK7501847.1"/>
    </source>
</evidence>
<evidence type="ECO:0000256" key="10">
    <source>
        <dbReference type="ARBA" id="ARBA00023160"/>
    </source>
</evidence>
<dbReference type="Pfam" id="PF00107">
    <property type="entry name" value="ADH_zinc_N"/>
    <property type="match status" value="1"/>
</dbReference>
<keyword evidence="3" id="KW-0444">Lipid biosynthesis</keyword>
<dbReference type="SUPFAM" id="SSF50129">
    <property type="entry name" value="GroES-like"/>
    <property type="match status" value="1"/>
</dbReference>
<sequence length="374" mass="42098">MSMRSAFGKLPHFIQRLKPKKDTEFTCSATNNTFMVAFDDYGDPERKLYDKLEPVRRPLFPSDVLVKMLMAPVNVSDLEMITGTYFVRPQLPAVAGNEGVGQVMEIGTEVERFRPGDWVIPADLGWGTWRTVAVTEEKNLIRVPNDIPVLGAATVAVNPCTAYRMLKTFIDLRPGDAIIQNGANSSVGQAVIQLAKEWGYHTINIVRNRDDIESLVMYLRDIGAHHVVTDQFLKSGDMRYFINSLPKRPRLALDCIGGKISNELPQYLADDAVMVTYGHMAHQIECSGDCGTMISPVYKQVHVQGYWDSTWEHGHAPCMKKMVAEICSMMKKGKFRPPPCDIYTLDMYPLAVKLAKEPFRRRKVVLRLAGDLTL</sequence>
<dbReference type="CDD" id="cd08290">
    <property type="entry name" value="ETR"/>
    <property type="match status" value="1"/>
</dbReference>
<keyword evidence="10" id="KW-0275">Fatty acid biosynthesis</keyword>
<dbReference type="SUPFAM" id="SSF51735">
    <property type="entry name" value="NAD(P)-binding Rossmann-fold domains"/>
    <property type="match status" value="1"/>
</dbReference>
<keyword evidence="6" id="KW-0809">Transit peptide</keyword>
<dbReference type="PANTHER" id="PTHR43981:SF2">
    <property type="entry name" value="ENOYL-[ACYL-CARRIER-PROTEIN] REDUCTASE, MITOCHONDRIAL"/>
    <property type="match status" value="1"/>
</dbReference>
<keyword evidence="17" id="KW-1185">Reference proteome</keyword>
<dbReference type="Pfam" id="PF08240">
    <property type="entry name" value="ADH_N"/>
    <property type="match status" value="1"/>
</dbReference>
<keyword evidence="9" id="KW-0496">Mitochondrion</keyword>
<evidence type="ECO:0000256" key="9">
    <source>
        <dbReference type="ARBA" id="ARBA00023128"/>
    </source>
</evidence>
<dbReference type="SMART" id="SM00829">
    <property type="entry name" value="PKS_ER"/>
    <property type="match status" value="1"/>
</dbReference>
<comment type="caution">
    <text evidence="16">The sequence shown here is derived from an EMBL/GenBank/DDBJ whole genome shotgun (WGS) entry which is preliminary data.</text>
</comment>
<dbReference type="InterPro" id="IPR051034">
    <property type="entry name" value="Mito_Enoyl-ACP_Reductase"/>
</dbReference>
<dbReference type="Gene3D" id="3.90.180.10">
    <property type="entry name" value="Medium-chain alcohol dehydrogenases, catalytic domain"/>
    <property type="match status" value="1"/>
</dbReference>
<dbReference type="InterPro" id="IPR013154">
    <property type="entry name" value="ADH-like_N"/>
</dbReference>